<accession>A0A0G3EHK8</accession>
<dbReference type="PANTHER" id="PTHR42924:SF3">
    <property type="entry name" value="POLYMERASE_HISTIDINOL PHOSPHATASE N-TERMINAL DOMAIN-CONTAINING PROTEIN"/>
    <property type="match status" value="1"/>
</dbReference>
<dbReference type="PANTHER" id="PTHR42924">
    <property type="entry name" value="EXONUCLEASE"/>
    <property type="match status" value="1"/>
</dbReference>
<organism evidence="2 3">
    <name type="scientific">Kiritimatiella glycovorans</name>
    <dbReference type="NCBI Taxonomy" id="1307763"/>
    <lineage>
        <taxon>Bacteria</taxon>
        <taxon>Pseudomonadati</taxon>
        <taxon>Kiritimatiellota</taxon>
        <taxon>Kiritimatiellia</taxon>
        <taxon>Kiritimatiellales</taxon>
        <taxon>Kiritimatiellaceae</taxon>
        <taxon>Kiritimatiella</taxon>
    </lineage>
</organism>
<feature type="domain" description="Polymerase/histidinol phosphatase N-terminal" evidence="1">
    <location>
        <begin position="5"/>
        <end position="73"/>
    </location>
</feature>
<evidence type="ECO:0000313" key="3">
    <source>
        <dbReference type="Proteomes" id="UP000035268"/>
    </source>
</evidence>
<dbReference type="Pfam" id="PF02811">
    <property type="entry name" value="PHP"/>
    <property type="match status" value="1"/>
</dbReference>
<sequence>MRYHCDLHIHTCLSPCGSLDQSPAAVVRAAKDAGLDAIAIADHNSALNAAVTARLARDAGLACLCGLEVTTIEEAHVLCLFDAPGPAEELGEIIYRQFPERARVDGLAEEQLVVDEEERVLGSVDRFLVAASAFSVAELEPEVLGRGGLFIPSHLDRELFSLESQLGFLPEGRYDAVELTRPPENQRTYLGYPVIATSDAHAPGQIGRRHTRIEAETFSVAAIREALAAGRATPVWHPVY</sequence>
<reference evidence="3" key="1">
    <citation type="submission" date="2015-02" db="EMBL/GenBank/DDBJ databases">
        <title>Description and complete genome sequence of the first cultured representative of the subdivision 5 of the Verrucomicrobia phylum.</title>
        <authorList>
            <person name="Spring S."/>
            <person name="Bunk B."/>
            <person name="Sproer C."/>
            <person name="Klenk H.-P."/>
        </authorList>
    </citation>
    <scope>NUCLEOTIDE SEQUENCE [LARGE SCALE GENOMIC DNA]</scope>
    <source>
        <strain evidence="3">L21-Fru-AB</strain>
    </source>
</reference>
<gene>
    <name evidence="2" type="ORF">L21SP4_00399</name>
</gene>
<evidence type="ECO:0000313" key="2">
    <source>
        <dbReference type="EMBL" id="AKJ63679.1"/>
    </source>
</evidence>
<reference evidence="2 3" key="2">
    <citation type="journal article" date="2016" name="ISME J.">
        <title>Characterization of the first cultured representative of Verrucomicrobia subdivision 5 indicates the proposal of a novel phylum.</title>
        <authorList>
            <person name="Spring S."/>
            <person name="Bunk B."/>
            <person name="Sproer C."/>
            <person name="Schumann P."/>
            <person name="Rohde M."/>
            <person name="Tindall B.J."/>
            <person name="Klenk H.P."/>
        </authorList>
    </citation>
    <scope>NUCLEOTIDE SEQUENCE [LARGE SCALE GENOMIC DNA]</scope>
    <source>
        <strain evidence="2 3">L21-Fru-AB</strain>
    </source>
</reference>
<dbReference type="SMART" id="SM00481">
    <property type="entry name" value="POLIIIAc"/>
    <property type="match status" value="1"/>
</dbReference>
<dbReference type="CDD" id="cd07432">
    <property type="entry name" value="PHP_HisPPase"/>
    <property type="match status" value="1"/>
</dbReference>
<dbReference type="PATRIC" id="fig|1609981.3.peg.420"/>
<dbReference type="Gene3D" id="3.20.20.140">
    <property type="entry name" value="Metal-dependent hydrolases"/>
    <property type="match status" value="1"/>
</dbReference>
<name>A0A0G3EHK8_9BACT</name>
<dbReference type="InterPro" id="IPR003141">
    <property type="entry name" value="Pol/His_phosphatase_N"/>
</dbReference>
<proteinExistence type="predicted"/>
<dbReference type="InterPro" id="IPR004013">
    <property type="entry name" value="PHP_dom"/>
</dbReference>
<keyword evidence="3" id="KW-1185">Reference proteome</keyword>
<dbReference type="AlphaFoldDB" id="A0A0G3EHK8"/>
<protein>
    <submittedName>
        <fullName evidence="2">Histidinol-phosphatase</fullName>
    </submittedName>
</protein>
<dbReference type="Proteomes" id="UP000035268">
    <property type="component" value="Chromosome"/>
</dbReference>
<dbReference type="OrthoDB" id="9791620at2"/>
<dbReference type="SUPFAM" id="SSF89550">
    <property type="entry name" value="PHP domain-like"/>
    <property type="match status" value="1"/>
</dbReference>
<dbReference type="KEGG" id="vbl:L21SP4_00399"/>
<dbReference type="Pfam" id="PF13263">
    <property type="entry name" value="PHP_C"/>
    <property type="match status" value="1"/>
</dbReference>
<dbReference type="EMBL" id="CP010904">
    <property type="protein sequence ID" value="AKJ63679.1"/>
    <property type="molecule type" value="Genomic_DNA"/>
</dbReference>
<dbReference type="STRING" id="1307763.L21SP4_00399"/>
<dbReference type="InterPro" id="IPR052018">
    <property type="entry name" value="PHP_domain"/>
</dbReference>
<dbReference type="InterPro" id="IPR016195">
    <property type="entry name" value="Pol/histidinol_Pase-like"/>
</dbReference>
<dbReference type="GO" id="GO:0004534">
    <property type="term" value="F:5'-3' RNA exonuclease activity"/>
    <property type="evidence" value="ECO:0007669"/>
    <property type="project" value="TreeGrafter"/>
</dbReference>
<dbReference type="RefSeq" id="WP_052881087.1">
    <property type="nucleotide sequence ID" value="NZ_CP010904.1"/>
</dbReference>
<dbReference type="GO" id="GO:0035312">
    <property type="term" value="F:5'-3' DNA exonuclease activity"/>
    <property type="evidence" value="ECO:0007669"/>
    <property type="project" value="TreeGrafter"/>
</dbReference>
<evidence type="ECO:0000259" key="1">
    <source>
        <dbReference type="SMART" id="SM00481"/>
    </source>
</evidence>